<gene>
    <name evidence="1" type="ORF">D0Z00_001027</name>
</gene>
<proteinExistence type="predicted"/>
<evidence type="ECO:0000313" key="1">
    <source>
        <dbReference type="EMBL" id="KAF5101027.1"/>
    </source>
</evidence>
<name>A0ACB6V8F6_9ASCO</name>
<comment type="caution">
    <text evidence="1">The sequence shown here is derived from an EMBL/GenBank/DDBJ whole genome shotgun (WGS) entry which is preliminary data.</text>
</comment>
<accession>A0ACB6V8F6</accession>
<dbReference type="Proteomes" id="UP000744676">
    <property type="component" value="Unassembled WGS sequence"/>
</dbReference>
<evidence type="ECO:0000313" key="2">
    <source>
        <dbReference type="Proteomes" id="UP000744676"/>
    </source>
</evidence>
<keyword evidence="2" id="KW-1185">Reference proteome</keyword>
<organism evidence="1 2">
    <name type="scientific">Geotrichum galactomycetum</name>
    <dbReference type="NCBI Taxonomy" id="27317"/>
    <lineage>
        <taxon>Eukaryota</taxon>
        <taxon>Fungi</taxon>
        <taxon>Dikarya</taxon>
        <taxon>Ascomycota</taxon>
        <taxon>Saccharomycotina</taxon>
        <taxon>Dipodascomycetes</taxon>
        <taxon>Dipodascales</taxon>
        <taxon>Dipodascaceae</taxon>
        <taxon>Geotrichum</taxon>
    </lineage>
</organism>
<reference evidence="1 2" key="1">
    <citation type="journal article" date="2020" name="Front. Microbiol.">
        <title>Phenotypic and Genetic Characterization of the Cheese Ripening Yeast Geotrichum candidum.</title>
        <authorList>
            <person name="Perkins V."/>
            <person name="Vignola S."/>
            <person name="Lessard M.H."/>
            <person name="Plante P.L."/>
            <person name="Corbeil J."/>
            <person name="Dugat-Bony E."/>
            <person name="Frenette M."/>
            <person name="Labrie S."/>
        </authorList>
    </citation>
    <scope>NUCLEOTIDE SEQUENCE [LARGE SCALE GENOMIC DNA]</scope>
    <source>
        <strain evidence="1 2">LMA-1147</strain>
    </source>
</reference>
<sequence length="520" mass="60178">MKNLFVLAAIAAVNLGVNGATINPNSDEKCSQDGDIPFPFPLEGAFPWDNDDKEDEYDDDVDDNYYYDYDEGLLETDDDDDDDDDEFVVRPDLEDEEDDDENYDDVELDFEEEAFIKRYERDAVNYFDSPERYHDTNKQASAALFFSKIFRKKKVTATLTVTEGKIFYANPETVYKTVKHSEFATDISEPYENISIFKPSIEKPSKTYAPFFEDYGKDGIPDYHHGREKFENSIWEPEETNTAKPEKTEKHEEPEKLEKLEELEKPETSEEFEESGEPEEFEESGEPEKPEEFETPEDPKNFFEPEPKETRWPKKTTIFAPDLSDIMPTKVYKTALESEEKEPDEINPSTTFIFEQPETNIVEPVKSKFYEEKSSEPANNFYEDWDDDEEDEFDRIKKEPEFTSLETKTRYSTHFYLSTEAPASTAEPGSIEHSGYETSFVGPNFTDKGSKSIYSHYTTKFSSDNKEKEAIDGTIENQLKNKNHSTSNPSITDAPEPSDVTNHTKYYSSSTFYFSNKSNL</sequence>
<protein>
    <submittedName>
        <fullName evidence="1">Uncharacterized protein</fullName>
    </submittedName>
</protein>
<dbReference type="EMBL" id="QVQA01000015">
    <property type="protein sequence ID" value="KAF5101027.1"/>
    <property type="molecule type" value="Genomic_DNA"/>
</dbReference>